<organism evidence="1 2">
    <name type="scientific">Adiantum capillus-veneris</name>
    <name type="common">Maidenhair fern</name>
    <dbReference type="NCBI Taxonomy" id="13818"/>
    <lineage>
        <taxon>Eukaryota</taxon>
        <taxon>Viridiplantae</taxon>
        <taxon>Streptophyta</taxon>
        <taxon>Embryophyta</taxon>
        <taxon>Tracheophyta</taxon>
        <taxon>Polypodiopsida</taxon>
        <taxon>Polypodiidae</taxon>
        <taxon>Polypodiales</taxon>
        <taxon>Pteridineae</taxon>
        <taxon>Pteridaceae</taxon>
        <taxon>Vittarioideae</taxon>
        <taxon>Adiantum</taxon>
    </lineage>
</organism>
<comment type="caution">
    <text evidence="1">The sequence shown here is derived from an EMBL/GenBank/DDBJ whole genome shotgun (WGS) entry which is preliminary data.</text>
</comment>
<protein>
    <submittedName>
        <fullName evidence="1">Uncharacterized protein</fullName>
    </submittedName>
</protein>
<accession>A0A9D4ZBW6</accession>
<keyword evidence="2" id="KW-1185">Reference proteome</keyword>
<dbReference type="Proteomes" id="UP000886520">
    <property type="component" value="Chromosome 17"/>
</dbReference>
<gene>
    <name evidence="1" type="ORF">GOP47_0017559</name>
</gene>
<dbReference type="AlphaFoldDB" id="A0A9D4ZBW6"/>
<proteinExistence type="predicted"/>
<name>A0A9D4ZBW6_ADICA</name>
<sequence length="82" mass="9802">MTQMPTTFSNHLAAPRPRICAHIHPAQEHRKFFYPGCQPQGRRHLCRQARATWMYRQGCQARKFRRYSCLAYQHLGRQKQGF</sequence>
<evidence type="ECO:0000313" key="2">
    <source>
        <dbReference type="Proteomes" id="UP000886520"/>
    </source>
</evidence>
<reference evidence="1" key="1">
    <citation type="submission" date="2021-01" db="EMBL/GenBank/DDBJ databases">
        <title>Adiantum capillus-veneris genome.</title>
        <authorList>
            <person name="Fang Y."/>
            <person name="Liao Q."/>
        </authorList>
    </citation>
    <scope>NUCLEOTIDE SEQUENCE</scope>
    <source>
        <strain evidence="1">H3</strain>
        <tissue evidence="1">Leaf</tissue>
    </source>
</reference>
<evidence type="ECO:0000313" key="1">
    <source>
        <dbReference type="EMBL" id="KAI5067031.1"/>
    </source>
</evidence>
<dbReference type="EMBL" id="JABFUD020000017">
    <property type="protein sequence ID" value="KAI5067031.1"/>
    <property type="molecule type" value="Genomic_DNA"/>
</dbReference>